<feature type="region of interest" description="Disordered" evidence="1">
    <location>
        <begin position="1"/>
        <end position="23"/>
    </location>
</feature>
<accession>A8XUT7</accession>
<evidence type="ECO:0000313" key="2">
    <source>
        <dbReference type="EMBL" id="CAP36410.2"/>
    </source>
</evidence>
<keyword evidence="3" id="KW-1185">Reference proteome</keyword>
<feature type="compositionally biased region" description="Low complexity" evidence="1">
    <location>
        <begin position="965"/>
        <end position="980"/>
    </location>
</feature>
<sequence>MDDNTDDAEEGPVLAPLETEFSTEQVETLQEVIIEESTSAVDEDSNDSIEPIPCETCGKAGSLTFYKKLETGSKPVDIYRHLCHSCHSYFGMCCKKVRGCFSYVTEGENRHFRFVSIIPIITEGRTLTKSERAFHFGAGRNSSSQSALNNIETDTQPIPSTSNGSEEVLLEKNPDEGIDEKMDVDDLEENEAEKEYPAEDVAEAVEEDLCLGGTLQKKPASKKKPKKHAFVGGKAKKPNWGRRKSQRKAVDGPSTSVDIPAVTETRSVGRPAKTRTQKSVSPVEEPKARGRPLKNSQKVSKNSANIPSTSSQSPSENSAQSREFSCQTENDLLLSSLFLEDAFNKSIKEGFGEQISSRLKDQPLILRKQFIFMLNTIHEQEKQICRYKEVEEKYCEAAKKLKDFGRSTRLSFSDEFRCVRADLLERKDEFKTNQAELISMFIKERATYEEFKTQMLQKFEDQKLENSALEAKIQYLEQDLIYEKDKAEFYLRTRDEYEKERSAAVASATEAQAHLEDRLWLGEHERCTGCQTITRQVRKMEHERDEAMIKKKKAEEERDEAVKNRKEMDKVAQTLGVECDNARYERDTFKASMDRQKKENQKLTQSLAGNTYFLLIFENRNFNFTEKEKELLQKINEVKAVTPKASSTPRSVACTPSYAERITPPEDGEIIDSPPQRSPVVVPSPKTTPKPAEKPLIQKIVEKKAPVIATGFASWIPKDKIDEPAPEIPTAVSAFGVPLEAQKTKEPERPKFAPLSQPTPWEKVSLDKANASAPSNSLSETMARVRTESFAGVNSSPAYVSKTYTDEMNRMMNSRKRASDVADSNKNIQHDSSSPPIKKNKPVAPSQNPVHTPSPKKPIQSTPAPSAPPTKTSVPIKTNPGIASVGSLTSIKKIPKLSEKPPQAEFAPALGLATNNDSSSIPGLNLDQLDEKTREEEKAEMMKIKPAASKPTSTVQQSTPKVPAVQNNQTPNVTQTPNPTKIQSPQKKKKNGGNKNTGRPDPFAFAPPMPWQRNNEDSPPWNNQPPARQQQYGIQSNQQRCFQMDLGLDRPWSDMPGPPRSGERQSSFSSLPWHRDRFDSVPMQDTPFGKVPIQDNFASRPMLHRPPQHPSQSAFYNNPHDNNFFRPRDFSPPQPPHQSRMFSPPSFGYSGPPNNGPRSFYSN</sequence>
<feature type="compositionally biased region" description="Low complexity" evidence="1">
    <location>
        <begin position="861"/>
        <end position="875"/>
    </location>
</feature>
<feature type="compositionally biased region" description="Basic and acidic residues" evidence="1">
    <location>
        <begin position="742"/>
        <end position="751"/>
    </location>
</feature>
<feature type="region of interest" description="Disordered" evidence="1">
    <location>
        <begin position="213"/>
        <end position="324"/>
    </location>
</feature>
<dbReference type="eggNOG" id="ENOG502TGSV">
    <property type="taxonomic scope" value="Eukaryota"/>
</dbReference>
<feature type="region of interest" description="Disordered" evidence="1">
    <location>
        <begin position="546"/>
        <end position="565"/>
    </location>
</feature>
<evidence type="ECO:0000256" key="1">
    <source>
        <dbReference type="SAM" id="MobiDB-lite"/>
    </source>
</evidence>
<feature type="compositionally biased region" description="Polar residues" evidence="1">
    <location>
        <begin position="152"/>
        <end position="165"/>
    </location>
</feature>
<feature type="compositionally biased region" description="Low complexity" evidence="1">
    <location>
        <begin position="673"/>
        <end position="690"/>
    </location>
</feature>
<feature type="region of interest" description="Disordered" evidence="1">
    <location>
        <begin position="152"/>
        <end position="179"/>
    </location>
</feature>
<feature type="compositionally biased region" description="Basic and acidic residues" evidence="1">
    <location>
        <begin position="169"/>
        <end position="179"/>
    </location>
</feature>
<feature type="region of interest" description="Disordered" evidence="1">
    <location>
        <begin position="647"/>
        <end position="692"/>
    </location>
</feature>
<dbReference type="AlphaFoldDB" id="A8XUT7"/>
<dbReference type="WormBase" id="CBG19109">
    <property type="protein sequence ID" value="CBP47813"/>
    <property type="gene ID" value="WBGene00038381"/>
    <property type="gene designation" value="Cbr-gei-6"/>
</dbReference>
<evidence type="ECO:0000313" key="4">
    <source>
        <dbReference type="WormBase" id="CBG19109"/>
    </source>
</evidence>
<name>A8XUT7_CAEBR</name>
<gene>
    <name evidence="4" type="primary">gei-6</name>
    <name evidence="2" type="synonym">Cbr-gei-6</name>
    <name evidence="4" type="ORF">CBG19109</name>
    <name evidence="2" type="ORF">CBG_19109</name>
</gene>
<reference evidence="2 3" key="2">
    <citation type="journal article" date="2011" name="PLoS Genet.">
        <title>Caenorhabditis briggsae recombinant inbred line genotypes reveal inter-strain incompatibility and the evolution of recombination.</title>
        <authorList>
            <person name="Ross J.A."/>
            <person name="Koboldt D.C."/>
            <person name="Staisch J.E."/>
            <person name="Chamberlin H.M."/>
            <person name="Gupta B.P."/>
            <person name="Miller R.D."/>
            <person name="Baird S.E."/>
            <person name="Haag E.S."/>
        </authorList>
    </citation>
    <scope>NUCLEOTIDE SEQUENCE [LARGE SCALE GENOMIC DNA]</scope>
    <source>
        <strain evidence="2 3">AF16</strain>
    </source>
</reference>
<feature type="compositionally biased region" description="Polar residues" evidence="1">
    <location>
        <begin position="950"/>
        <end position="960"/>
    </location>
</feature>
<feature type="compositionally biased region" description="Acidic residues" evidence="1">
    <location>
        <begin position="1"/>
        <end position="10"/>
    </location>
</feature>
<dbReference type="HOGENOM" id="CLU_009541_0_0_1"/>
<evidence type="ECO:0000313" key="3">
    <source>
        <dbReference type="Proteomes" id="UP000008549"/>
    </source>
</evidence>
<dbReference type="FunCoup" id="A8XUT7">
    <property type="interactions" value="1488"/>
</dbReference>
<organism evidence="2 3">
    <name type="scientific">Caenorhabditis briggsae</name>
    <dbReference type="NCBI Taxonomy" id="6238"/>
    <lineage>
        <taxon>Eukaryota</taxon>
        <taxon>Metazoa</taxon>
        <taxon>Ecdysozoa</taxon>
        <taxon>Nematoda</taxon>
        <taxon>Chromadorea</taxon>
        <taxon>Rhabditida</taxon>
        <taxon>Rhabditina</taxon>
        <taxon>Rhabditomorpha</taxon>
        <taxon>Rhabditoidea</taxon>
        <taxon>Rhabditidae</taxon>
        <taxon>Peloderinae</taxon>
        <taxon>Caenorhabditis</taxon>
    </lineage>
</organism>
<feature type="compositionally biased region" description="Basic and acidic residues" evidence="1">
    <location>
        <begin position="929"/>
        <end position="943"/>
    </location>
</feature>
<feature type="compositionally biased region" description="Low complexity" evidence="1">
    <location>
        <begin position="1142"/>
        <end position="1157"/>
    </location>
</feature>
<protein>
    <submittedName>
        <fullName evidence="2">Protein CBR-GEI-6</fullName>
    </submittedName>
</protein>
<feature type="compositionally biased region" description="Polar residues" evidence="1">
    <location>
        <begin position="1110"/>
        <end position="1121"/>
    </location>
</feature>
<feature type="compositionally biased region" description="Low complexity" evidence="1">
    <location>
        <begin position="303"/>
        <end position="321"/>
    </location>
</feature>
<feature type="compositionally biased region" description="Polar residues" evidence="1">
    <location>
        <begin position="1020"/>
        <end position="1041"/>
    </location>
</feature>
<feature type="region of interest" description="Disordered" evidence="1">
    <location>
        <begin position="806"/>
        <end position="1163"/>
    </location>
</feature>
<feature type="region of interest" description="Disordered" evidence="1">
    <location>
        <begin position="741"/>
        <end position="780"/>
    </location>
</feature>
<proteinExistence type="predicted"/>
<dbReference type="InParanoid" id="A8XUT7"/>
<feature type="compositionally biased region" description="Basic residues" evidence="1">
    <location>
        <begin position="219"/>
        <end position="247"/>
    </location>
</feature>
<reference evidence="2 3" key="1">
    <citation type="journal article" date="2003" name="PLoS Biol.">
        <title>The genome sequence of Caenorhabditis briggsae: a platform for comparative genomics.</title>
        <authorList>
            <person name="Stein L.D."/>
            <person name="Bao Z."/>
            <person name="Blasiar D."/>
            <person name="Blumenthal T."/>
            <person name="Brent M.R."/>
            <person name="Chen N."/>
            <person name="Chinwalla A."/>
            <person name="Clarke L."/>
            <person name="Clee C."/>
            <person name="Coghlan A."/>
            <person name="Coulson A."/>
            <person name="D'Eustachio P."/>
            <person name="Fitch D.H."/>
            <person name="Fulton L.A."/>
            <person name="Fulton R.E."/>
            <person name="Griffiths-Jones S."/>
            <person name="Harris T.W."/>
            <person name="Hillier L.W."/>
            <person name="Kamath R."/>
            <person name="Kuwabara P.E."/>
            <person name="Mardis E.R."/>
            <person name="Marra M.A."/>
            <person name="Miner T.L."/>
            <person name="Minx P."/>
            <person name="Mullikin J.C."/>
            <person name="Plumb R.W."/>
            <person name="Rogers J."/>
            <person name="Schein J.E."/>
            <person name="Sohrmann M."/>
            <person name="Spieth J."/>
            <person name="Stajich J.E."/>
            <person name="Wei C."/>
            <person name="Willey D."/>
            <person name="Wilson R.K."/>
            <person name="Durbin R."/>
            <person name="Waterston R.H."/>
        </authorList>
    </citation>
    <scope>NUCLEOTIDE SEQUENCE [LARGE SCALE GENOMIC DNA]</scope>
    <source>
        <strain evidence="2 3">AF16</strain>
    </source>
</reference>
<feature type="compositionally biased region" description="Polar residues" evidence="1">
    <location>
        <begin position="913"/>
        <end position="922"/>
    </location>
</feature>
<feature type="compositionally biased region" description="Polar residues" evidence="1">
    <location>
        <begin position="822"/>
        <end position="835"/>
    </location>
</feature>
<dbReference type="OMA" id="KYERDSW"/>
<dbReference type="EMBL" id="HE601047">
    <property type="protein sequence ID" value="CAP36410.2"/>
    <property type="molecule type" value="Genomic_DNA"/>
</dbReference>
<dbReference type="Proteomes" id="UP000008549">
    <property type="component" value="Unassembled WGS sequence"/>
</dbReference>